<dbReference type="Gene3D" id="3.40.30.10">
    <property type="entry name" value="Glutaredoxin"/>
    <property type="match status" value="1"/>
</dbReference>
<dbReference type="PROSITE" id="PS51352">
    <property type="entry name" value="THIOREDOXIN_2"/>
    <property type="match status" value="1"/>
</dbReference>
<reference evidence="4" key="1">
    <citation type="journal article" date="2023" name="Commun. Biol.">
        <title>Genome analysis of Parmales, the sister group of diatoms, reveals the evolutionary specialization of diatoms from phago-mixotrophs to photoautotrophs.</title>
        <authorList>
            <person name="Ban H."/>
            <person name="Sato S."/>
            <person name="Yoshikawa S."/>
            <person name="Yamada K."/>
            <person name="Nakamura Y."/>
            <person name="Ichinomiya M."/>
            <person name="Sato N."/>
            <person name="Blanc-Mathieu R."/>
            <person name="Endo H."/>
            <person name="Kuwata A."/>
            <person name="Ogata H."/>
        </authorList>
    </citation>
    <scope>NUCLEOTIDE SEQUENCE [LARGE SCALE GENOMIC DNA]</scope>
    <source>
        <strain evidence="4">NIES 3699</strain>
    </source>
</reference>
<proteinExistence type="predicted"/>
<feature type="domain" description="Thioredoxin" evidence="2">
    <location>
        <begin position="77"/>
        <end position="193"/>
    </location>
</feature>
<gene>
    <name evidence="3" type="ORF">TrVE_jg12068</name>
</gene>
<dbReference type="PANTHER" id="PTHR46115">
    <property type="entry name" value="THIOREDOXIN-LIKE PROTEIN 1"/>
    <property type="match status" value="1"/>
</dbReference>
<protein>
    <recommendedName>
        <fullName evidence="2">Thioredoxin domain-containing protein</fullName>
    </recommendedName>
</protein>
<comment type="caution">
    <text evidence="3">The sequence shown here is derived from an EMBL/GenBank/DDBJ whole genome shotgun (WGS) entry which is preliminary data.</text>
</comment>
<organism evidence="3 4">
    <name type="scientific">Triparma verrucosa</name>
    <dbReference type="NCBI Taxonomy" id="1606542"/>
    <lineage>
        <taxon>Eukaryota</taxon>
        <taxon>Sar</taxon>
        <taxon>Stramenopiles</taxon>
        <taxon>Ochrophyta</taxon>
        <taxon>Bolidophyceae</taxon>
        <taxon>Parmales</taxon>
        <taxon>Triparmaceae</taxon>
        <taxon>Triparma</taxon>
    </lineage>
</organism>
<dbReference type="InterPro" id="IPR013766">
    <property type="entry name" value="Thioredoxin_domain"/>
</dbReference>
<evidence type="ECO:0000259" key="2">
    <source>
        <dbReference type="PROSITE" id="PS51352"/>
    </source>
</evidence>
<sequence>MSVICIGGCCVPYSAIFPLFMVALKWIMDKLRAAGIKVPFLSSSSSSTTTGSCCSKDGTCSMPATGEQSTCKVEQVSKEERVSPQVNFVPIESMEEWEDLVKKSEENGSKIVVDFTASWCGPCKKIAPFYEALSASYDATFIKIDVDELDELAEQAKVSMMPTFAVYQGKNQLEKMSGANEGKLEAMVSTHVAKFK</sequence>
<name>A0A9W7EV06_9STRA</name>
<dbReference type="FunFam" id="3.40.30.10:FF:000245">
    <property type="entry name" value="Thioredoxin"/>
    <property type="match status" value="1"/>
</dbReference>
<dbReference type="InterPro" id="IPR036249">
    <property type="entry name" value="Thioredoxin-like_sf"/>
</dbReference>
<dbReference type="EMBL" id="BRXX01000132">
    <property type="protein sequence ID" value="GMH92748.1"/>
    <property type="molecule type" value="Genomic_DNA"/>
</dbReference>
<dbReference type="CDD" id="cd02947">
    <property type="entry name" value="TRX_family"/>
    <property type="match status" value="1"/>
</dbReference>
<dbReference type="PRINTS" id="PR00421">
    <property type="entry name" value="THIOREDOXIN"/>
</dbReference>
<dbReference type="SUPFAM" id="SSF52833">
    <property type="entry name" value="Thioredoxin-like"/>
    <property type="match status" value="1"/>
</dbReference>
<keyword evidence="4" id="KW-1185">Reference proteome</keyword>
<keyword evidence="1" id="KW-1015">Disulfide bond</keyword>
<evidence type="ECO:0000256" key="1">
    <source>
        <dbReference type="ARBA" id="ARBA00023157"/>
    </source>
</evidence>
<dbReference type="PROSITE" id="PS00194">
    <property type="entry name" value="THIOREDOXIN_1"/>
    <property type="match status" value="1"/>
</dbReference>
<dbReference type="Pfam" id="PF00085">
    <property type="entry name" value="Thioredoxin"/>
    <property type="match status" value="1"/>
</dbReference>
<accession>A0A9W7EV06</accession>
<dbReference type="Proteomes" id="UP001165160">
    <property type="component" value="Unassembled WGS sequence"/>
</dbReference>
<dbReference type="InterPro" id="IPR017937">
    <property type="entry name" value="Thioredoxin_CS"/>
</dbReference>
<dbReference type="AlphaFoldDB" id="A0A9W7EV06"/>
<evidence type="ECO:0000313" key="3">
    <source>
        <dbReference type="EMBL" id="GMH92748.1"/>
    </source>
</evidence>
<evidence type="ECO:0000313" key="4">
    <source>
        <dbReference type="Proteomes" id="UP001165160"/>
    </source>
</evidence>